<dbReference type="EC" id="5.6.2.3" evidence="3"/>
<dbReference type="InterPro" id="IPR006345">
    <property type="entry name" value="RecD2"/>
</dbReference>
<dbReference type="Gene3D" id="1.10.150.20">
    <property type="entry name" value="5' to 3' exonuclease, C-terminal subdomain"/>
    <property type="match status" value="1"/>
</dbReference>
<dbReference type="EMBL" id="BLAF01000004">
    <property type="protein sequence ID" value="GES17671.1"/>
    <property type="molecule type" value="Genomic_DNA"/>
</dbReference>
<dbReference type="InterPro" id="IPR027785">
    <property type="entry name" value="UvrD-like_helicase_C"/>
</dbReference>
<dbReference type="InterPro" id="IPR029493">
    <property type="entry name" value="RecD2-like_HHH"/>
</dbReference>
<dbReference type="Pfam" id="PF18335">
    <property type="entry name" value="SH3_13"/>
    <property type="match status" value="1"/>
</dbReference>
<dbReference type="RefSeq" id="WP_155342805.1">
    <property type="nucleotide sequence ID" value="NZ_BAAAHM010000001.1"/>
</dbReference>
<keyword evidence="1 3" id="KW-0547">Nucleotide-binding</keyword>
<evidence type="ECO:0000256" key="1">
    <source>
        <dbReference type="ARBA" id="ARBA00022741"/>
    </source>
</evidence>
<dbReference type="HAMAP" id="MF_01488">
    <property type="entry name" value="RecD2"/>
    <property type="match status" value="1"/>
</dbReference>
<protein>
    <recommendedName>
        <fullName evidence="3">ATP-dependent RecD2 DNA helicase</fullName>
        <ecNumber evidence="3">5.6.2.3</ecNumber>
    </recommendedName>
    <alternativeName>
        <fullName evidence="3">DNA 5'-3' helicase subunit RecD2</fullName>
    </alternativeName>
</protein>
<dbReference type="InterPro" id="IPR041451">
    <property type="entry name" value="RecD2_SH13"/>
</dbReference>
<dbReference type="Pfam" id="PF23139">
    <property type="entry name" value="OB_YrrC"/>
    <property type="match status" value="1"/>
</dbReference>
<keyword evidence="3" id="KW-0378">Hydrolase</keyword>
<dbReference type="SUPFAM" id="SSF47781">
    <property type="entry name" value="RuvA domain 2-like"/>
    <property type="match status" value="1"/>
</dbReference>
<dbReference type="InterPro" id="IPR027417">
    <property type="entry name" value="P-loop_NTPase"/>
</dbReference>
<comment type="catalytic activity">
    <reaction evidence="3">
        <text>ATP + H2O = ADP + phosphate + H(+)</text>
        <dbReference type="Rhea" id="RHEA:13065"/>
        <dbReference type="ChEBI" id="CHEBI:15377"/>
        <dbReference type="ChEBI" id="CHEBI:15378"/>
        <dbReference type="ChEBI" id="CHEBI:30616"/>
        <dbReference type="ChEBI" id="CHEBI:43474"/>
        <dbReference type="ChEBI" id="CHEBI:456216"/>
        <dbReference type="EC" id="5.6.2.3"/>
    </reaction>
</comment>
<evidence type="ECO:0000313" key="6">
    <source>
        <dbReference type="Proteomes" id="UP000377595"/>
    </source>
</evidence>
<evidence type="ECO:0000259" key="4">
    <source>
        <dbReference type="SMART" id="SM00382"/>
    </source>
</evidence>
<dbReference type="CDD" id="cd18809">
    <property type="entry name" value="SF1_C_RecD"/>
    <property type="match status" value="1"/>
</dbReference>
<gene>
    <name evidence="5" type="primary">recD2_1</name>
    <name evidence="3" type="synonym">recD2</name>
    <name evidence="5" type="ORF">Aple_005660</name>
</gene>
<feature type="domain" description="AAA+ ATPase" evidence="4">
    <location>
        <begin position="345"/>
        <end position="492"/>
    </location>
</feature>
<dbReference type="PANTHER" id="PTHR43788">
    <property type="entry name" value="DNA2/NAM7 HELICASE FAMILY MEMBER"/>
    <property type="match status" value="1"/>
</dbReference>
<dbReference type="Pfam" id="PF13538">
    <property type="entry name" value="UvrD_C_2"/>
    <property type="match status" value="1"/>
</dbReference>
<dbReference type="GO" id="GO:0043139">
    <property type="term" value="F:5'-3' DNA helicase activity"/>
    <property type="evidence" value="ECO:0007669"/>
    <property type="project" value="UniProtKB-UniRule"/>
</dbReference>
<dbReference type="Gene3D" id="1.10.10.2220">
    <property type="match status" value="1"/>
</dbReference>
<proteinExistence type="inferred from homology"/>
<dbReference type="PANTHER" id="PTHR43788:SF6">
    <property type="entry name" value="DNA HELICASE B"/>
    <property type="match status" value="1"/>
</dbReference>
<dbReference type="GO" id="GO:0009338">
    <property type="term" value="C:exodeoxyribonuclease V complex"/>
    <property type="evidence" value="ECO:0007669"/>
    <property type="project" value="TreeGrafter"/>
</dbReference>
<dbReference type="Proteomes" id="UP000377595">
    <property type="component" value="Unassembled WGS sequence"/>
</dbReference>
<dbReference type="AlphaFoldDB" id="A0A5M3XDN5"/>
<keyword evidence="6" id="KW-1185">Reference proteome</keyword>
<dbReference type="Pfam" id="PF14490">
    <property type="entry name" value="HHH_RecD2"/>
    <property type="match status" value="1"/>
</dbReference>
<dbReference type="OrthoDB" id="9763659at2"/>
<keyword evidence="2 3" id="KW-0067">ATP-binding</keyword>
<dbReference type="InterPro" id="IPR050534">
    <property type="entry name" value="Coronavir_polyprotein_1ab"/>
</dbReference>
<dbReference type="Pfam" id="PF13245">
    <property type="entry name" value="AAA_19"/>
    <property type="match status" value="1"/>
</dbReference>
<sequence length="729" mass="78688">MEGASLDAVLERVTYANEETGYTIARVATERSGAELLTVVGPLLGAQPGESLRLTGRWTSHPRYGRQFEVWSYTTVLPATVQGIQRYLGSGLIKGIGPKMAERIVGHFGADTLRVIEEEPARLVEVPGLGPKRTKMIGAAWEEQKIIKEVMIFLQGVGVSTSIAVRIFKQYGEQSITVVRTEPYRLADEVWGIGFKTADTIAQAVGIPHDSPQRVKAGLRYTLSQAADDGHCFLPAPNLVADAVKILDVPADLVATCLEELAAAEGVVREDVPAGDGTVPAVYLVPFHRAEQSLTATLRGLLTTSGDRLRAFADVDWPAALTWLKTRTGADLAAEQDQAVRLALTEKVAVLTGGPGCGKSFTVRSIVELARAKRAKVILAAPTGRAAKRLSELTGHEATTVHRLLQLRPGGEATFDRDNPLDADLVVVDEASMLDLLLANKLAKAVAPGAHLLFVGDVDQLPSVGAGEVLRDLLAAPGVPRVRLTQIFRQAAESGVVVNAHRVNNGQSPLVREFRDFFLFPCEEPEEIAALTVDVAARRIPAKFGLNPRRDVQVLAPMHRGAAGAGALNLALQEALTPAREGMPERRYGGRVFRIGDKVTQLRNNYDKGAAGVFNGTVGVVTGITPEENRLTVLTDEDENVDYAFDELDELAHAYAVSIHRSQGSEYPAVVIPLATSAWMMLQRNLLYTAITRAKRLVVIVGSRRALGQAVRTRGAGRRHTGLTHRLDL</sequence>
<dbReference type="InterPro" id="IPR055446">
    <property type="entry name" value="RecD2_N_OB"/>
</dbReference>
<dbReference type="SUPFAM" id="SSF52540">
    <property type="entry name" value="P-loop containing nucleoside triphosphate hydrolases"/>
    <property type="match status" value="2"/>
</dbReference>
<dbReference type="NCBIfam" id="TIGR01448">
    <property type="entry name" value="recD_rel"/>
    <property type="match status" value="1"/>
</dbReference>
<name>A0A5M3XDN5_9ACTN</name>
<comment type="function">
    <text evidence="3">DNA-dependent ATPase and ATP-dependent 5'-3' DNA helicase. Has no activity on blunt DNA or DNA with 3'-overhangs, requires at least 10 bases of 5'-ssDNA for helicase activity.</text>
</comment>
<dbReference type="GO" id="GO:0016887">
    <property type="term" value="F:ATP hydrolysis activity"/>
    <property type="evidence" value="ECO:0007669"/>
    <property type="project" value="RHEA"/>
</dbReference>
<feature type="binding site" evidence="3">
    <location>
        <begin position="356"/>
        <end position="360"/>
    </location>
    <ligand>
        <name>ATP</name>
        <dbReference type="ChEBI" id="CHEBI:30616"/>
    </ligand>
</feature>
<comment type="caution">
    <text evidence="5">The sequence shown here is derived from an EMBL/GenBank/DDBJ whole genome shotgun (WGS) entry which is preliminary data.</text>
</comment>
<keyword evidence="3" id="KW-0238">DNA-binding</keyword>
<dbReference type="GO" id="GO:0006310">
    <property type="term" value="P:DNA recombination"/>
    <property type="evidence" value="ECO:0007669"/>
    <property type="project" value="InterPro"/>
</dbReference>
<reference evidence="5 6" key="1">
    <citation type="submission" date="2019-10" db="EMBL/GenBank/DDBJ databases">
        <title>Whole genome shotgun sequence of Acrocarpospora pleiomorpha NBRC 16267.</title>
        <authorList>
            <person name="Ichikawa N."/>
            <person name="Kimura A."/>
            <person name="Kitahashi Y."/>
            <person name="Komaki H."/>
            <person name="Oguchi A."/>
        </authorList>
    </citation>
    <scope>NUCLEOTIDE SEQUENCE [LARGE SCALE GENOMIC DNA]</scope>
    <source>
        <strain evidence="5 6">NBRC 16267</strain>
    </source>
</reference>
<dbReference type="Gene3D" id="3.40.50.300">
    <property type="entry name" value="P-loop containing nucleotide triphosphate hydrolases"/>
    <property type="match status" value="2"/>
</dbReference>
<accession>A0A5M3XDN5</accession>
<evidence type="ECO:0000256" key="3">
    <source>
        <dbReference type="HAMAP-Rule" id="MF_01488"/>
    </source>
</evidence>
<keyword evidence="3" id="KW-0413">Isomerase</keyword>
<dbReference type="SMART" id="SM00382">
    <property type="entry name" value="AAA"/>
    <property type="match status" value="1"/>
</dbReference>
<dbReference type="Pfam" id="PF14520">
    <property type="entry name" value="HHH_5"/>
    <property type="match status" value="1"/>
</dbReference>
<evidence type="ECO:0000313" key="5">
    <source>
        <dbReference type="EMBL" id="GES17671.1"/>
    </source>
</evidence>
<dbReference type="Gene3D" id="2.30.30.940">
    <property type="match status" value="1"/>
</dbReference>
<dbReference type="CDD" id="cd17933">
    <property type="entry name" value="DEXSc_RecD-like"/>
    <property type="match status" value="1"/>
</dbReference>
<dbReference type="InterPro" id="IPR010994">
    <property type="entry name" value="RuvA_2-like"/>
</dbReference>
<evidence type="ECO:0000256" key="2">
    <source>
        <dbReference type="ARBA" id="ARBA00022840"/>
    </source>
</evidence>
<dbReference type="InterPro" id="IPR003593">
    <property type="entry name" value="AAA+_ATPase"/>
</dbReference>
<dbReference type="GO" id="GO:0003677">
    <property type="term" value="F:DNA binding"/>
    <property type="evidence" value="ECO:0007669"/>
    <property type="project" value="UniProtKB-UniRule"/>
</dbReference>
<dbReference type="GO" id="GO:0017116">
    <property type="term" value="F:single-stranded DNA helicase activity"/>
    <property type="evidence" value="ECO:0007669"/>
    <property type="project" value="TreeGrafter"/>
</dbReference>
<dbReference type="GO" id="GO:0005524">
    <property type="term" value="F:ATP binding"/>
    <property type="evidence" value="ECO:0007669"/>
    <property type="project" value="UniProtKB-UniRule"/>
</dbReference>
<organism evidence="5 6">
    <name type="scientific">Acrocarpospora pleiomorpha</name>
    <dbReference type="NCBI Taxonomy" id="90975"/>
    <lineage>
        <taxon>Bacteria</taxon>
        <taxon>Bacillati</taxon>
        <taxon>Actinomycetota</taxon>
        <taxon>Actinomycetes</taxon>
        <taxon>Streptosporangiales</taxon>
        <taxon>Streptosporangiaceae</taxon>
        <taxon>Acrocarpospora</taxon>
    </lineage>
</organism>
<comment type="similarity">
    <text evidence="3">Belongs to the RecD family. RecD2 subfamily.</text>
</comment>
<keyword evidence="3 5" id="KW-0347">Helicase</keyword>